<evidence type="ECO:0000313" key="3">
    <source>
        <dbReference type="Proteomes" id="UP000222056"/>
    </source>
</evidence>
<feature type="transmembrane region" description="Helical" evidence="1">
    <location>
        <begin position="72"/>
        <end position="95"/>
    </location>
</feature>
<sequence length="133" mass="13989">MRLAVNCVLAVVAVCLLVFSVLSGGLVVAAMALVVTGGLVLAVVQMGRYLRDVDRPVVAALIGVFAARDRQRFGAVVIAEDLTLLRLFSVAAFGWPDLVSGWIRGYASVMVVLVGIHLVAAILSGRASARDVR</sequence>
<reference evidence="3" key="1">
    <citation type="submission" date="2016-10" db="EMBL/GenBank/DDBJ databases">
        <authorList>
            <person name="Varghese N."/>
            <person name="Submissions S."/>
        </authorList>
    </citation>
    <scope>NUCLEOTIDE SEQUENCE [LARGE SCALE GENOMIC DNA]</scope>
    <source>
        <strain evidence="3">ATCC 35263</strain>
    </source>
</reference>
<feature type="transmembrane region" description="Helical" evidence="1">
    <location>
        <begin position="101"/>
        <end position="123"/>
    </location>
</feature>
<dbReference type="Proteomes" id="UP000222056">
    <property type="component" value="Unassembled WGS sequence"/>
</dbReference>
<dbReference type="RefSeq" id="WP_143038621.1">
    <property type="nucleotide sequence ID" value="NZ_FNWJ01000001.1"/>
</dbReference>
<keyword evidence="1" id="KW-0472">Membrane</keyword>
<keyword evidence="1" id="KW-0812">Transmembrane</keyword>
<evidence type="ECO:0000256" key="1">
    <source>
        <dbReference type="SAM" id="Phobius"/>
    </source>
</evidence>
<keyword evidence="1" id="KW-1133">Transmembrane helix</keyword>
<keyword evidence="3" id="KW-1185">Reference proteome</keyword>
<evidence type="ECO:0000313" key="2">
    <source>
        <dbReference type="EMBL" id="SEH12818.1"/>
    </source>
</evidence>
<dbReference type="AlphaFoldDB" id="A0A1H6FRN4"/>
<feature type="transmembrane region" description="Helical" evidence="1">
    <location>
        <begin position="33"/>
        <end position="51"/>
    </location>
</feature>
<name>A0A1H6FRN4_THEAL</name>
<protein>
    <submittedName>
        <fullName evidence="2">Uncharacterized protein</fullName>
    </submittedName>
</protein>
<accession>A0A1H6FRN4</accession>
<gene>
    <name evidence="2" type="ORF">SAMN02745716_1213</name>
</gene>
<proteinExistence type="predicted"/>
<organism evidence="2 3">
    <name type="scientific">Thermoleophilum album</name>
    <dbReference type="NCBI Taxonomy" id="29539"/>
    <lineage>
        <taxon>Bacteria</taxon>
        <taxon>Bacillati</taxon>
        <taxon>Actinomycetota</taxon>
        <taxon>Thermoleophilia</taxon>
        <taxon>Thermoleophilales</taxon>
        <taxon>Thermoleophilaceae</taxon>
        <taxon>Thermoleophilum</taxon>
    </lineage>
</organism>
<dbReference type="EMBL" id="FNWJ01000001">
    <property type="protein sequence ID" value="SEH12818.1"/>
    <property type="molecule type" value="Genomic_DNA"/>
</dbReference>
<dbReference type="STRING" id="29539.SAMN02745716_1213"/>